<dbReference type="SUPFAM" id="SSF55729">
    <property type="entry name" value="Acyl-CoA N-acyltransferases (Nat)"/>
    <property type="match status" value="1"/>
</dbReference>
<dbReference type="Proteomes" id="UP000298200">
    <property type="component" value="Unassembled WGS sequence"/>
</dbReference>
<evidence type="ECO:0000313" key="3">
    <source>
        <dbReference type="Proteomes" id="UP000298200"/>
    </source>
</evidence>
<dbReference type="CDD" id="cd04301">
    <property type="entry name" value="NAT_SF"/>
    <property type="match status" value="1"/>
</dbReference>
<dbReference type="PROSITE" id="PS51186">
    <property type="entry name" value="GNAT"/>
    <property type="match status" value="1"/>
</dbReference>
<feature type="domain" description="N-acetyltransferase" evidence="1">
    <location>
        <begin position="42"/>
        <end position="194"/>
    </location>
</feature>
<protein>
    <submittedName>
        <fullName evidence="2">GNAT family N-acetyltransferase</fullName>
    </submittedName>
</protein>
<keyword evidence="3" id="KW-1185">Reference proteome</keyword>
<dbReference type="Gene3D" id="3.40.630.30">
    <property type="match status" value="1"/>
</dbReference>
<reference evidence="3" key="1">
    <citation type="journal article" date="2019" name="PLoS Negl. Trop. Dis.">
        <title>Revisiting the worldwide diversity of Leptospira species in the environment.</title>
        <authorList>
            <person name="Vincent A.T."/>
            <person name="Schiettekatte O."/>
            <person name="Bourhy P."/>
            <person name="Veyrier F.J."/>
            <person name="Picardeau M."/>
        </authorList>
    </citation>
    <scope>NUCLEOTIDE SEQUENCE [LARGE SCALE GENOMIC DNA]</scope>
    <source>
        <strain evidence="3">201800272</strain>
    </source>
</reference>
<dbReference type="InterPro" id="IPR000182">
    <property type="entry name" value="GNAT_dom"/>
</dbReference>
<dbReference type="EMBL" id="RQFU01000005">
    <property type="protein sequence ID" value="TGL24306.1"/>
    <property type="molecule type" value="Genomic_DNA"/>
</dbReference>
<sequence length="194" mass="22682">MGDYDPFERGKGYKNPNFECGYRSEIFSGRELSRITKPLDDVLYRNGNKEDLFQLQELFVESILNVCSNDYTEEQLKKWTLGSRDGKRWQEIISQQLVIIAEYNQTIIGFGTLDPQNCIDLLYVSSKHLRLGIAKQIYLRLEKDAKERKVKKLISHVSITAKPFFESLGFVLLRENVIKRDDVELTNYTFEKIL</sequence>
<dbReference type="PANTHER" id="PTHR43451:SF1">
    <property type="entry name" value="ACETYLTRANSFERASE"/>
    <property type="match status" value="1"/>
</dbReference>
<dbReference type="Pfam" id="PF13673">
    <property type="entry name" value="Acetyltransf_10"/>
    <property type="match status" value="1"/>
</dbReference>
<gene>
    <name evidence="2" type="ORF">EHQ46_04095</name>
</gene>
<dbReference type="InterPro" id="IPR016181">
    <property type="entry name" value="Acyl_CoA_acyltransferase"/>
</dbReference>
<dbReference type="InterPro" id="IPR052564">
    <property type="entry name" value="N-acetyltrans/Recomb-assoc"/>
</dbReference>
<dbReference type="PANTHER" id="PTHR43451">
    <property type="entry name" value="ACETYLTRANSFERASE (GNAT) FAMILY PROTEIN"/>
    <property type="match status" value="1"/>
</dbReference>
<evidence type="ECO:0000313" key="2">
    <source>
        <dbReference type="EMBL" id="TGL24306.1"/>
    </source>
</evidence>
<proteinExistence type="predicted"/>
<accession>A0ABY2M531</accession>
<name>A0ABY2M531_9LEPT</name>
<evidence type="ECO:0000259" key="1">
    <source>
        <dbReference type="PROSITE" id="PS51186"/>
    </source>
</evidence>
<organism evidence="2 3">
    <name type="scientific">Leptospira yanagawae</name>
    <dbReference type="NCBI Taxonomy" id="293069"/>
    <lineage>
        <taxon>Bacteria</taxon>
        <taxon>Pseudomonadati</taxon>
        <taxon>Spirochaetota</taxon>
        <taxon>Spirochaetia</taxon>
        <taxon>Leptospirales</taxon>
        <taxon>Leptospiraceae</taxon>
        <taxon>Leptospira</taxon>
    </lineage>
</organism>
<comment type="caution">
    <text evidence="2">The sequence shown here is derived from an EMBL/GenBank/DDBJ whole genome shotgun (WGS) entry which is preliminary data.</text>
</comment>